<comment type="cofactor">
    <cofactor evidence="1">
        <name>FAD</name>
        <dbReference type="ChEBI" id="CHEBI:57692"/>
    </cofactor>
</comment>
<keyword evidence="4" id="KW-0274">FAD</keyword>
<keyword evidence="6" id="KW-1133">Transmembrane helix</keyword>
<dbReference type="AlphaFoldDB" id="A0A9P6SX01"/>
<dbReference type="Proteomes" id="UP000703661">
    <property type="component" value="Unassembled WGS sequence"/>
</dbReference>
<dbReference type="GO" id="GO:0005737">
    <property type="term" value="C:cytoplasm"/>
    <property type="evidence" value="ECO:0007669"/>
    <property type="project" value="TreeGrafter"/>
</dbReference>
<evidence type="ECO:0000256" key="2">
    <source>
        <dbReference type="ARBA" id="ARBA00006730"/>
    </source>
</evidence>
<reference evidence="8" key="1">
    <citation type="journal article" date="2020" name="Fungal Divers.">
        <title>Resolving the Mortierellaceae phylogeny through synthesis of multi-gene phylogenetics and phylogenomics.</title>
        <authorList>
            <person name="Vandepol N."/>
            <person name="Liber J."/>
            <person name="Desiro A."/>
            <person name="Na H."/>
            <person name="Kennedy M."/>
            <person name="Barry K."/>
            <person name="Grigoriev I.V."/>
            <person name="Miller A.N."/>
            <person name="O'Donnell K."/>
            <person name="Stajich J.E."/>
            <person name="Bonito G."/>
        </authorList>
    </citation>
    <scope>NUCLEOTIDE SEQUENCE</scope>
    <source>
        <strain evidence="8">NRRL 2769</strain>
    </source>
</reference>
<evidence type="ECO:0000256" key="6">
    <source>
        <dbReference type="SAM" id="Phobius"/>
    </source>
</evidence>
<feature type="non-terminal residue" evidence="8">
    <location>
        <position position="222"/>
    </location>
</feature>
<dbReference type="Pfam" id="PF01266">
    <property type="entry name" value="DAO"/>
    <property type="match status" value="1"/>
</dbReference>
<sequence length="222" mass="24853">MSPNEKHEKPLVVVIGAGVVGLTTALLLQCNHYDVTIIASEFPKDERANPDYASPKAGAHWRSMCDEDDARAKEYDTISYRTLQELAKYPDSGVKILSAIDYFDFNPTGHEGRDPWWSKIVQDFKPIPSTNEEFPIAYSYKTPVVTPSIYLTFLLERFKAAGGRVQQRKLSHITEAALWVGTKPRPVKIIVNCTGFQARYLGGALDTRCFQTRGQTIVVRAG</sequence>
<dbReference type="GO" id="GO:0019478">
    <property type="term" value="P:D-amino acid catabolic process"/>
    <property type="evidence" value="ECO:0007669"/>
    <property type="project" value="TreeGrafter"/>
</dbReference>
<dbReference type="PANTHER" id="PTHR11530:SF11">
    <property type="entry name" value="D-ASPARTATE OXIDASE"/>
    <property type="match status" value="1"/>
</dbReference>
<gene>
    <name evidence="8" type="ORF">BGZ80_002894</name>
</gene>
<evidence type="ECO:0000313" key="8">
    <source>
        <dbReference type="EMBL" id="KAG0008936.1"/>
    </source>
</evidence>
<evidence type="ECO:0000256" key="4">
    <source>
        <dbReference type="ARBA" id="ARBA00022827"/>
    </source>
</evidence>
<protein>
    <recommendedName>
        <fullName evidence="7">FAD dependent oxidoreductase domain-containing protein</fullName>
    </recommendedName>
</protein>
<dbReference type="InterPro" id="IPR006076">
    <property type="entry name" value="FAD-dep_OxRdtase"/>
</dbReference>
<accession>A0A9P6SX01</accession>
<keyword evidence="3" id="KW-0285">Flavoprotein</keyword>
<dbReference type="GO" id="GO:0003884">
    <property type="term" value="F:D-amino-acid oxidase activity"/>
    <property type="evidence" value="ECO:0007669"/>
    <property type="project" value="InterPro"/>
</dbReference>
<evidence type="ECO:0000256" key="5">
    <source>
        <dbReference type="ARBA" id="ARBA00023002"/>
    </source>
</evidence>
<evidence type="ECO:0000256" key="3">
    <source>
        <dbReference type="ARBA" id="ARBA00022630"/>
    </source>
</evidence>
<keyword evidence="6" id="KW-0812">Transmembrane</keyword>
<evidence type="ECO:0000259" key="7">
    <source>
        <dbReference type="Pfam" id="PF01266"/>
    </source>
</evidence>
<evidence type="ECO:0000256" key="1">
    <source>
        <dbReference type="ARBA" id="ARBA00001974"/>
    </source>
</evidence>
<dbReference type="SUPFAM" id="SSF51971">
    <property type="entry name" value="Nucleotide-binding domain"/>
    <property type="match status" value="1"/>
</dbReference>
<dbReference type="InterPro" id="IPR023209">
    <property type="entry name" value="DAO"/>
</dbReference>
<name>A0A9P6SX01_9FUNG</name>
<keyword evidence="6" id="KW-0472">Membrane</keyword>
<evidence type="ECO:0000313" key="9">
    <source>
        <dbReference type="Proteomes" id="UP000703661"/>
    </source>
</evidence>
<dbReference type="PANTHER" id="PTHR11530">
    <property type="entry name" value="D-AMINO ACID OXIDASE"/>
    <property type="match status" value="1"/>
</dbReference>
<keyword evidence="9" id="KW-1185">Reference proteome</keyword>
<dbReference type="GO" id="GO:0071949">
    <property type="term" value="F:FAD binding"/>
    <property type="evidence" value="ECO:0007669"/>
    <property type="project" value="InterPro"/>
</dbReference>
<feature type="transmembrane region" description="Helical" evidence="6">
    <location>
        <begin position="12"/>
        <end position="28"/>
    </location>
</feature>
<comment type="caution">
    <text evidence="8">The sequence shown here is derived from an EMBL/GenBank/DDBJ whole genome shotgun (WGS) entry which is preliminary data.</text>
</comment>
<organism evidence="8 9">
    <name type="scientific">Entomortierella chlamydospora</name>
    <dbReference type="NCBI Taxonomy" id="101097"/>
    <lineage>
        <taxon>Eukaryota</taxon>
        <taxon>Fungi</taxon>
        <taxon>Fungi incertae sedis</taxon>
        <taxon>Mucoromycota</taxon>
        <taxon>Mortierellomycotina</taxon>
        <taxon>Mortierellomycetes</taxon>
        <taxon>Mortierellales</taxon>
        <taxon>Mortierellaceae</taxon>
        <taxon>Entomortierella</taxon>
    </lineage>
</organism>
<keyword evidence="5" id="KW-0560">Oxidoreductase</keyword>
<dbReference type="Gene3D" id="3.40.50.720">
    <property type="entry name" value="NAD(P)-binding Rossmann-like Domain"/>
    <property type="match status" value="2"/>
</dbReference>
<comment type="similarity">
    <text evidence="2">Belongs to the DAMOX/DASOX family.</text>
</comment>
<dbReference type="EMBL" id="JAAAID010001739">
    <property type="protein sequence ID" value="KAG0008936.1"/>
    <property type="molecule type" value="Genomic_DNA"/>
</dbReference>
<proteinExistence type="inferred from homology"/>
<feature type="domain" description="FAD dependent oxidoreductase" evidence="7">
    <location>
        <begin position="12"/>
        <end position="219"/>
    </location>
</feature>